<protein>
    <submittedName>
        <fullName evidence="2">Uncharacterized protein</fullName>
    </submittedName>
</protein>
<evidence type="ECO:0000256" key="1">
    <source>
        <dbReference type="SAM" id="MobiDB-lite"/>
    </source>
</evidence>
<dbReference type="Proteomes" id="UP000290289">
    <property type="component" value="Chromosome 15"/>
</dbReference>
<feature type="region of interest" description="Disordered" evidence="1">
    <location>
        <begin position="1"/>
        <end position="28"/>
    </location>
</feature>
<sequence>MEPRPVNPVDATDAVAPQCSQVQASSTSSIELLVSTRRGHCRPLTPNTTSASTTDASMSQPIIRYKPEGMKDGIIATRS</sequence>
<reference evidence="2 3" key="1">
    <citation type="submission" date="2018-10" db="EMBL/GenBank/DDBJ databases">
        <title>A high-quality apple genome assembly.</title>
        <authorList>
            <person name="Hu J."/>
        </authorList>
    </citation>
    <scope>NUCLEOTIDE SEQUENCE [LARGE SCALE GENOMIC DNA]</scope>
    <source>
        <strain evidence="3">cv. HFTH1</strain>
        <tissue evidence="2">Young leaf</tissue>
    </source>
</reference>
<gene>
    <name evidence="2" type="ORF">DVH24_016266</name>
</gene>
<proteinExistence type="predicted"/>
<feature type="compositionally biased region" description="Low complexity" evidence="1">
    <location>
        <begin position="48"/>
        <end position="59"/>
    </location>
</feature>
<organism evidence="2 3">
    <name type="scientific">Malus domestica</name>
    <name type="common">Apple</name>
    <name type="synonym">Pyrus malus</name>
    <dbReference type="NCBI Taxonomy" id="3750"/>
    <lineage>
        <taxon>Eukaryota</taxon>
        <taxon>Viridiplantae</taxon>
        <taxon>Streptophyta</taxon>
        <taxon>Embryophyta</taxon>
        <taxon>Tracheophyta</taxon>
        <taxon>Spermatophyta</taxon>
        <taxon>Magnoliopsida</taxon>
        <taxon>eudicotyledons</taxon>
        <taxon>Gunneridae</taxon>
        <taxon>Pentapetalae</taxon>
        <taxon>rosids</taxon>
        <taxon>fabids</taxon>
        <taxon>Rosales</taxon>
        <taxon>Rosaceae</taxon>
        <taxon>Amygdaloideae</taxon>
        <taxon>Maleae</taxon>
        <taxon>Malus</taxon>
    </lineage>
</organism>
<feature type="compositionally biased region" description="Polar residues" evidence="1">
    <location>
        <begin position="18"/>
        <end position="28"/>
    </location>
</feature>
<dbReference type="AlphaFoldDB" id="A0A498HT54"/>
<evidence type="ECO:0000313" key="3">
    <source>
        <dbReference type="Proteomes" id="UP000290289"/>
    </source>
</evidence>
<dbReference type="EMBL" id="RDQH01000341">
    <property type="protein sequence ID" value="RXH73444.1"/>
    <property type="molecule type" value="Genomic_DNA"/>
</dbReference>
<feature type="region of interest" description="Disordered" evidence="1">
    <location>
        <begin position="40"/>
        <end position="79"/>
    </location>
</feature>
<comment type="caution">
    <text evidence="2">The sequence shown here is derived from an EMBL/GenBank/DDBJ whole genome shotgun (WGS) entry which is preliminary data.</text>
</comment>
<accession>A0A498HT54</accession>
<keyword evidence="3" id="KW-1185">Reference proteome</keyword>
<name>A0A498HT54_MALDO</name>
<evidence type="ECO:0000313" key="2">
    <source>
        <dbReference type="EMBL" id="RXH73444.1"/>
    </source>
</evidence>